<dbReference type="GO" id="GO:0031083">
    <property type="term" value="C:BLOC-1 complex"/>
    <property type="evidence" value="ECO:0007669"/>
    <property type="project" value="InterPro"/>
</dbReference>
<dbReference type="PANTHER" id="PTHR13073:SF0">
    <property type="entry name" value="BIOGENESIS OF LYSOSOME-RELATED ORGANELLES COMPLEX 1 SUBUNIT 1"/>
    <property type="match status" value="1"/>
</dbReference>
<proteinExistence type="inferred from homology"/>
<reference evidence="3 4" key="1">
    <citation type="submission" date="2018-02" db="EMBL/GenBank/DDBJ databases">
        <title>Draft genome sequences of Elsinoe sp., causing black scab on jojoba.</title>
        <authorList>
            <person name="Stodart B."/>
            <person name="Jeffress S."/>
            <person name="Ash G."/>
            <person name="Arun Chinnappa K."/>
        </authorList>
    </citation>
    <scope>NUCLEOTIDE SEQUENCE [LARGE SCALE GENOMIC DNA]</scope>
    <source>
        <strain evidence="3 4">Hillstone_2</strain>
    </source>
</reference>
<dbReference type="Pfam" id="PF06320">
    <property type="entry name" value="GCN5L1"/>
    <property type="match status" value="1"/>
</dbReference>
<comment type="similarity">
    <text evidence="1">Belongs to the BLOC1S1 family.</text>
</comment>
<dbReference type="GO" id="GO:0016197">
    <property type="term" value="P:endosomal transport"/>
    <property type="evidence" value="ECO:0007669"/>
    <property type="project" value="TreeGrafter"/>
</dbReference>
<gene>
    <name evidence="3" type="ORF">C1H76_3730</name>
</gene>
<evidence type="ECO:0000313" key="3">
    <source>
        <dbReference type="EMBL" id="TKX24161.1"/>
    </source>
</evidence>
<organism evidence="3 4">
    <name type="scientific">Elsinoe australis</name>
    <dbReference type="NCBI Taxonomy" id="40998"/>
    <lineage>
        <taxon>Eukaryota</taxon>
        <taxon>Fungi</taxon>
        <taxon>Dikarya</taxon>
        <taxon>Ascomycota</taxon>
        <taxon>Pezizomycotina</taxon>
        <taxon>Dothideomycetes</taxon>
        <taxon>Dothideomycetidae</taxon>
        <taxon>Myriangiales</taxon>
        <taxon>Elsinoaceae</taxon>
        <taxon>Elsinoe</taxon>
    </lineage>
</organism>
<dbReference type="AlphaFoldDB" id="A0A4U7B414"/>
<dbReference type="Proteomes" id="UP000308133">
    <property type="component" value="Unassembled WGS sequence"/>
</dbReference>
<sequence length="118" mass="12764">MSEPADQAQRQSEARAAVTATLNSVGSSYDADLQSRASDLHSGGEAIAKQEAEVQRSTRALAKQSDEFEKLMTSTTKSLNEFGDLQNWAEMIERDLLVVEETMRLVEGGPESGNISGT</sequence>
<dbReference type="InterPro" id="IPR009395">
    <property type="entry name" value="BLOC1S1"/>
</dbReference>
<accession>A0A4U7B414</accession>
<dbReference type="PANTHER" id="PTHR13073">
    <property type="entry name" value="BLOC-1 COMPLEX SUBUNIT 1"/>
    <property type="match status" value="1"/>
</dbReference>
<protein>
    <recommendedName>
        <fullName evidence="2">Biogenesis of lysosome-related organelles complex 1 subunit 1</fullName>
    </recommendedName>
</protein>
<evidence type="ECO:0000256" key="1">
    <source>
        <dbReference type="ARBA" id="ARBA00007133"/>
    </source>
</evidence>
<evidence type="ECO:0000256" key="2">
    <source>
        <dbReference type="ARBA" id="ARBA00019577"/>
    </source>
</evidence>
<name>A0A4U7B414_9PEZI</name>
<comment type="caution">
    <text evidence="3">The sequence shown here is derived from an EMBL/GenBank/DDBJ whole genome shotgun (WGS) entry which is preliminary data.</text>
</comment>
<dbReference type="EMBL" id="PTQR01000047">
    <property type="protein sequence ID" value="TKX24161.1"/>
    <property type="molecule type" value="Genomic_DNA"/>
</dbReference>
<evidence type="ECO:0000313" key="4">
    <source>
        <dbReference type="Proteomes" id="UP000308133"/>
    </source>
</evidence>